<feature type="transmembrane region" description="Helical" evidence="13">
    <location>
        <begin position="69"/>
        <end position="90"/>
    </location>
</feature>
<comment type="caution">
    <text evidence="14">The sequence shown here is derived from an EMBL/GenBank/DDBJ whole genome shotgun (WGS) entry which is preliminary data.</text>
</comment>
<keyword evidence="5 12" id="KW-0997">Cell inner membrane</keyword>
<evidence type="ECO:0000256" key="13">
    <source>
        <dbReference type="SAM" id="Phobius"/>
    </source>
</evidence>
<feature type="transmembrane region" description="Helical" evidence="13">
    <location>
        <begin position="184"/>
        <end position="203"/>
    </location>
</feature>
<feature type="transmembrane region" description="Helical" evidence="13">
    <location>
        <begin position="457"/>
        <end position="481"/>
    </location>
</feature>
<evidence type="ECO:0000256" key="7">
    <source>
        <dbReference type="ARBA" id="ARBA00022692"/>
    </source>
</evidence>
<feature type="transmembrane region" description="Helical" evidence="13">
    <location>
        <begin position="335"/>
        <end position="357"/>
    </location>
</feature>
<evidence type="ECO:0000313" key="14">
    <source>
        <dbReference type="EMBL" id="MFC3192931.1"/>
    </source>
</evidence>
<proteinExistence type="inferred from homology"/>
<protein>
    <recommendedName>
        <fullName evidence="12">Trk system potassium uptake protein</fullName>
    </recommendedName>
</protein>
<dbReference type="InterPro" id="IPR004772">
    <property type="entry name" value="TrkH"/>
</dbReference>
<dbReference type="InterPro" id="IPR003445">
    <property type="entry name" value="Cat_transpt"/>
</dbReference>
<keyword evidence="4 12" id="KW-1003">Cell membrane</keyword>
<evidence type="ECO:0000256" key="2">
    <source>
        <dbReference type="ARBA" id="ARBA00009137"/>
    </source>
</evidence>
<keyword evidence="3 12" id="KW-0813">Transport</keyword>
<feature type="transmembrane region" description="Helical" evidence="13">
    <location>
        <begin position="237"/>
        <end position="255"/>
    </location>
</feature>
<evidence type="ECO:0000256" key="10">
    <source>
        <dbReference type="ARBA" id="ARBA00023065"/>
    </source>
</evidence>
<feature type="transmembrane region" description="Helical" evidence="13">
    <location>
        <begin position="134"/>
        <end position="153"/>
    </location>
</feature>
<evidence type="ECO:0000256" key="12">
    <source>
        <dbReference type="PIRNR" id="PIRNR006247"/>
    </source>
</evidence>
<evidence type="ECO:0000256" key="4">
    <source>
        <dbReference type="ARBA" id="ARBA00022475"/>
    </source>
</evidence>
<evidence type="ECO:0000256" key="11">
    <source>
        <dbReference type="ARBA" id="ARBA00023136"/>
    </source>
</evidence>
<dbReference type="PIRSF" id="PIRSF006247">
    <property type="entry name" value="TrkH"/>
    <property type="match status" value="1"/>
</dbReference>
<dbReference type="NCBIfam" id="TIGR00933">
    <property type="entry name" value="2a38"/>
    <property type="match status" value="1"/>
</dbReference>
<reference evidence="15" key="1">
    <citation type="journal article" date="2019" name="Int. J. Syst. Evol. Microbiol.">
        <title>The Global Catalogue of Microorganisms (GCM) 10K type strain sequencing project: providing services to taxonomists for standard genome sequencing and annotation.</title>
        <authorList>
            <consortium name="The Broad Institute Genomics Platform"/>
            <consortium name="The Broad Institute Genome Sequencing Center for Infectious Disease"/>
            <person name="Wu L."/>
            <person name="Ma J."/>
        </authorList>
    </citation>
    <scope>NUCLEOTIDE SEQUENCE [LARGE SCALE GENOMIC DNA]</scope>
    <source>
        <strain evidence="15">KCTC 42953</strain>
    </source>
</reference>
<keyword evidence="7 13" id="KW-0812">Transmembrane</keyword>
<comment type="similarity">
    <text evidence="2 12">Belongs to the TrkH potassium transport family.</text>
</comment>
<feature type="transmembrane region" description="Helical" evidence="13">
    <location>
        <begin position="397"/>
        <end position="419"/>
    </location>
</feature>
<evidence type="ECO:0000256" key="8">
    <source>
        <dbReference type="ARBA" id="ARBA00022958"/>
    </source>
</evidence>
<dbReference type="PANTHER" id="PTHR32024">
    <property type="entry name" value="TRK SYSTEM POTASSIUM UPTAKE PROTEIN TRKG-RELATED"/>
    <property type="match status" value="1"/>
</dbReference>
<organism evidence="14 15">
    <name type="scientific">Marinicella sediminis</name>
    <dbReference type="NCBI Taxonomy" id="1792834"/>
    <lineage>
        <taxon>Bacteria</taxon>
        <taxon>Pseudomonadati</taxon>
        <taxon>Pseudomonadota</taxon>
        <taxon>Gammaproteobacteria</taxon>
        <taxon>Lysobacterales</taxon>
        <taxon>Marinicellaceae</taxon>
        <taxon>Marinicella</taxon>
    </lineage>
</organism>
<sequence>MNPRLIAKIIGLLLLVSSFMMLPPALVGYIYQDGDILPFLEGFGTLALIGAVPFFMYRNIDAELKIRSGFLVVGASWLIVGLAGSLPLYLSENMNLSLIDAVFESISGLTTTGATILTNIDELPHSIKYYRQQLQWFGGMGIIVLAVAVLPMLRIGGMQIFRAETPGPMKDQKLTPRITETAKALWYIYLGITVMCTLCYYMAGMNMFDAICHAFSTISIGGFSTHDASIGHFNNSLIEIIAVIFMVIAGINFASHFLAWKAASIRTYLLDTEVKVFLGFLAIAAFITSFQLYVTDTADSLYESIRQGAFQAVSIGTTTGFTTESFHLWPGALPLMLILFSTIGGCAGSTGGGFKVIRMILLFKMSMRELHRLIHPHGKYLVKINGKTVNYRVLDSVSAFFVQFLFLMCVFTLLLAAFGEDLTTAFSASLASLTNMGPALGDAGAHYANVSDGGKSILAIAMIFGRLELFTLFILLIPAYWEF</sequence>
<dbReference type="Proteomes" id="UP001595533">
    <property type="component" value="Unassembled WGS sequence"/>
</dbReference>
<feature type="transmembrane region" description="Helical" evidence="13">
    <location>
        <begin position="37"/>
        <end position="57"/>
    </location>
</feature>
<evidence type="ECO:0000256" key="6">
    <source>
        <dbReference type="ARBA" id="ARBA00022538"/>
    </source>
</evidence>
<keyword evidence="6 12" id="KW-0633">Potassium transport</keyword>
<dbReference type="EMBL" id="JBHRTS010000001">
    <property type="protein sequence ID" value="MFC3192931.1"/>
    <property type="molecule type" value="Genomic_DNA"/>
</dbReference>
<name>A0ABV7J449_9GAMM</name>
<feature type="transmembrane region" description="Helical" evidence="13">
    <location>
        <begin position="276"/>
        <end position="294"/>
    </location>
</feature>
<keyword evidence="9 13" id="KW-1133">Transmembrane helix</keyword>
<keyword evidence="8 12" id="KW-0630">Potassium</keyword>
<dbReference type="RefSeq" id="WP_077409595.1">
    <property type="nucleotide sequence ID" value="NZ_JBHRTS010000001.1"/>
</dbReference>
<evidence type="ECO:0000256" key="5">
    <source>
        <dbReference type="ARBA" id="ARBA00022519"/>
    </source>
</evidence>
<keyword evidence="15" id="KW-1185">Reference proteome</keyword>
<keyword evidence="11 12" id="KW-0472">Membrane</keyword>
<dbReference type="PANTHER" id="PTHR32024:SF2">
    <property type="entry name" value="TRK SYSTEM POTASSIUM UPTAKE PROTEIN TRKG-RELATED"/>
    <property type="match status" value="1"/>
</dbReference>
<evidence type="ECO:0000256" key="9">
    <source>
        <dbReference type="ARBA" id="ARBA00022989"/>
    </source>
</evidence>
<evidence type="ECO:0000256" key="1">
    <source>
        <dbReference type="ARBA" id="ARBA00004429"/>
    </source>
</evidence>
<comment type="subcellular location">
    <subcellularLocation>
        <location evidence="1 12">Cell inner membrane</location>
        <topology evidence="1 12">Multi-pass membrane protein</topology>
    </subcellularLocation>
</comment>
<dbReference type="Pfam" id="PF02386">
    <property type="entry name" value="TrkH"/>
    <property type="match status" value="1"/>
</dbReference>
<keyword evidence="10 12" id="KW-0406">Ion transport</keyword>
<evidence type="ECO:0000313" key="15">
    <source>
        <dbReference type="Proteomes" id="UP001595533"/>
    </source>
</evidence>
<feature type="transmembrane region" description="Helical" evidence="13">
    <location>
        <begin position="12"/>
        <end position="31"/>
    </location>
</feature>
<accession>A0ABV7J449</accession>
<evidence type="ECO:0000256" key="3">
    <source>
        <dbReference type="ARBA" id="ARBA00022448"/>
    </source>
</evidence>
<gene>
    <name evidence="14" type="ORF">ACFODZ_01630</name>
</gene>